<dbReference type="GO" id="GO:0008408">
    <property type="term" value="F:3'-5' exonuclease activity"/>
    <property type="evidence" value="ECO:0007669"/>
    <property type="project" value="InterPro"/>
</dbReference>
<dbReference type="InterPro" id="IPR036397">
    <property type="entry name" value="RNaseH_sf"/>
</dbReference>
<dbReference type="FunFam" id="3.30.420.10:FF:000054">
    <property type="entry name" value="Werner Syndrome-like exonuclease"/>
    <property type="match status" value="1"/>
</dbReference>
<evidence type="ECO:0000313" key="5">
    <source>
        <dbReference type="Proteomes" id="UP001367508"/>
    </source>
</evidence>
<dbReference type="SMART" id="SM00474">
    <property type="entry name" value="35EXOc"/>
    <property type="match status" value="1"/>
</dbReference>
<protein>
    <recommendedName>
        <fullName evidence="3">3'-5' exonuclease domain-containing protein</fullName>
    </recommendedName>
</protein>
<dbReference type="SUPFAM" id="SSF53098">
    <property type="entry name" value="Ribonuclease H-like"/>
    <property type="match status" value="1"/>
</dbReference>
<dbReference type="CDD" id="cd06141">
    <property type="entry name" value="WRN_exo"/>
    <property type="match status" value="1"/>
</dbReference>
<organism evidence="4 5">
    <name type="scientific">Canavalia gladiata</name>
    <name type="common">Sword bean</name>
    <name type="synonym">Dolichos gladiatus</name>
    <dbReference type="NCBI Taxonomy" id="3824"/>
    <lineage>
        <taxon>Eukaryota</taxon>
        <taxon>Viridiplantae</taxon>
        <taxon>Streptophyta</taxon>
        <taxon>Embryophyta</taxon>
        <taxon>Tracheophyta</taxon>
        <taxon>Spermatophyta</taxon>
        <taxon>Magnoliopsida</taxon>
        <taxon>eudicotyledons</taxon>
        <taxon>Gunneridae</taxon>
        <taxon>Pentapetalae</taxon>
        <taxon>rosids</taxon>
        <taxon>fabids</taxon>
        <taxon>Fabales</taxon>
        <taxon>Fabaceae</taxon>
        <taxon>Papilionoideae</taxon>
        <taxon>50 kb inversion clade</taxon>
        <taxon>NPAAA clade</taxon>
        <taxon>indigoferoid/millettioid clade</taxon>
        <taxon>Phaseoleae</taxon>
        <taxon>Canavalia</taxon>
    </lineage>
</organism>
<evidence type="ECO:0000256" key="1">
    <source>
        <dbReference type="ARBA" id="ARBA00022722"/>
    </source>
</evidence>
<keyword evidence="2" id="KW-0378">Hydrolase</keyword>
<evidence type="ECO:0000259" key="3">
    <source>
        <dbReference type="SMART" id="SM00474"/>
    </source>
</evidence>
<dbReference type="InterPro" id="IPR051132">
    <property type="entry name" value="3-5_Exonuclease_domain"/>
</dbReference>
<proteinExistence type="predicted"/>
<dbReference type="Pfam" id="PF01612">
    <property type="entry name" value="DNA_pol_A_exo1"/>
    <property type="match status" value="1"/>
</dbReference>
<keyword evidence="1" id="KW-0540">Nuclease</keyword>
<feature type="domain" description="3'-5' exonuclease" evidence="3">
    <location>
        <begin position="28"/>
        <end position="205"/>
    </location>
</feature>
<dbReference type="PANTHER" id="PTHR13620">
    <property type="entry name" value="3-5 EXONUCLEASE"/>
    <property type="match status" value="1"/>
</dbReference>
<dbReference type="GO" id="GO:0005634">
    <property type="term" value="C:nucleus"/>
    <property type="evidence" value="ECO:0007669"/>
    <property type="project" value="TreeGrafter"/>
</dbReference>
<dbReference type="AlphaFoldDB" id="A0AAN9LUG4"/>
<dbReference type="EMBL" id="JAYMYQ010000004">
    <property type="protein sequence ID" value="KAK7339803.1"/>
    <property type="molecule type" value="Genomic_DNA"/>
</dbReference>
<dbReference type="Proteomes" id="UP001367508">
    <property type="component" value="Unassembled WGS sequence"/>
</dbReference>
<name>A0AAN9LUG4_CANGL</name>
<reference evidence="4 5" key="1">
    <citation type="submission" date="2024-01" db="EMBL/GenBank/DDBJ databases">
        <title>The genomes of 5 underutilized Papilionoideae crops provide insights into root nodulation and disease resistanc.</title>
        <authorList>
            <person name="Jiang F."/>
        </authorList>
    </citation>
    <scope>NUCLEOTIDE SEQUENCE [LARGE SCALE GENOMIC DNA]</scope>
    <source>
        <strain evidence="4">LVBAO_FW01</strain>
        <tissue evidence="4">Leaves</tissue>
    </source>
</reference>
<dbReference type="GO" id="GO:0006139">
    <property type="term" value="P:nucleobase-containing compound metabolic process"/>
    <property type="evidence" value="ECO:0007669"/>
    <property type="project" value="InterPro"/>
</dbReference>
<dbReference type="PANTHER" id="PTHR13620:SF105">
    <property type="entry name" value="OS01G0737700 PROTEIN"/>
    <property type="match status" value="1"/>
</dbReference>
<evidence type="ECO:0000313" key="4">
    <source>
        <dbReference type="EMBL" id="KAK7339803.1"/>
    </source>
</evidence>
<dbReference type="Gene3D" id="3.30.420.10">
    <property type="entry name" value="Ribonuclease H-like superfamily/Ribonuclease H"/>
    <property type="match status" value="1"/>
</dbReference>
<dbReference type="InterPro" id="IPR002562">
    <property type="entry name" value="3'-5'_exonuclease_dom"/>
</dbReference>
<keyword evidence="5" id="KW-1185">Reference proteome</keyword>
<dbReference type="InterPro" id="IPR012337">
    <property type="entry name" value="RNaseH-like_sf"/>
</dbReference>
<dbReference type="GO" id="GO:0005737">
    <property type="term" value="C:cytoplasm"/>
    <property type="evidence" value="ECO:0007669"/>
    <property type="project" value="TreeGrafter"/>
</dbReference>
<gene>
    <name evidence="4" type="ORF">VNO77_20488</name>
</gene>
<comment type="caution">
    <text evidence="4">The sequence shown here is derived from an EMBL/GenBank/DDBJ whole genome shotgun (WGS) entry which is preliminary data.</text>
</comment>
<sequence length="206" mass="23182">MISTVRHQASYETHSLYDVTFFSDLIRTHLTSTPSIVDSWISDTITRNVPPIVGLDIEWRPNTEPNMNNPVATLQLCAGTGCLVFHIIHAPFIPQSLVAFLRDPSRTFVGVGIEADVLKLRQNYALTVTNYRDLRFLAAEKYGSSELIRAGLKMLSLTVLGLEVNKPHWITRSGWDIRPLTLEQVQYATIDAFVSFEIGRHLLTSV</sequence>
<dbReference type="GO" id="GO:0003676">
    <property type="term" value="F:nucleic acid binding"/>
    <property type="evidence" value="ECO:0007669"/>
    <property type="project" value="InterPro"/>
</dbReference>
<evidence type="ECO:0000256" key="2">
    <source>
        <dbReference type="ARBA" id="ARBA00022801"/>
    </source>
</evidence>
<accession>A0AAN9LUG4</accession>